<dbReference type="GO" id="GO:0000976">
    <property type="term" value="F:transcription cis-regulatory region binding"/>
    <property type="evidence" value="ECO:0007669"/>
    <property type="project" value="TreeGrafter"/>
</dbReference>
<protein>
    <submittedName>
        <fullName evidence="12">Fe2+/Zn2+ uptake regulation protein</fullName>
    </submittedName>
</protein>
<gene>
    <name evidence="12" type="ordered locus">Deipe_1848</name>
</gene>
<feature type="binding site" evidence="11">
    <location>
        <position position="101"/>
    </location>
    <ligand>
        <name>Zn(2+)</name>
        <dbReference type="ChEBI" id="CHEBI:29105"/>
    </ligand>
</feature>
<sequence length="146" mass="16458">MRSGQLRFYALCYPEDVKITRHTRQRQAVLDVLRQTRTHPDAAWIFQEVRTVVPNVSLGTVYRALDALAREGVITTIERAGERARYDYKHTDHHHVVCRSCGAIFDVDCAAPPPLTSAQLPAGFRLTEVVLEFHGVCASCHEDAQN</sequence>
<evidence type="ECO:0000256" key="5">
    <source>
        <dbReference type="ARBA" id="ARBA00022723"/>
    </source>
</evidence>
<dbReference type="EMBL" id="CP003382">
    <property type="protein sequence ID" value="AFZ67364.1"/>
    <property type="molecule type" value="Genomic_DNA"/>
</dbReference>
<evidence type="ECO:0000256" key="6">
    <source>
        <dbReference type="ARBA" id="ARBA00022833"/>
    </source>
</evidence>
<comment type="subcellular location">
    <subcellularLocation>
        <location evidence="1">Cytoplasm</location>
    </subcellularLocation>
</comment>
<evidence type="ECO:0000256" key="7">
    <source>
        <dbReference type="ARBA" id="ARBA00023004"/>
    </source>
</evidence>
<keyword evidence="4" id="KW-0678">Repressor</keyword>
<dbReference type="eggNOG" id="COG0735">
    <property type="taxonomic scope" value="Bacteria"/>
</dbReference>
<reference evidence="13" key="1">
    <citation type="submission" date="2012-03" db="EMBL/GenBank/DDBJ databases">
        <title>Complete sequence of chromosome of Deinococcus peraridilitoris DSM 19664.</title>
        <authorList>
            <person name="Lucas S."/>
            <person name="Copeland A."/>
            <person name="Lapidus A."/>
            <person name="Glavina del Rio T."/>
            <person name="Dalin E."/>
            <person name="Tice H."/>
            <person name="Bruce D."/>
            <person name="Goodwin L."/>
            <person name="Pitluck S."/>
            <person name="Peters L."/>
            <person name="Mikhailova N."/>
            <person name="Lu M."/>
            <person name="Kyrpides N."/>
            <person name="Mavromatis K."/>
            <person name="Ivanova N."/>
            <person name="Brettin T."/>
            <person name="Detter J.C."/>
            <person name="Han C."/>
            <person name="Larimer F."/>
            <person name="Land M."/>
            <person name="Hauser L."/>
            <person name="Markowitz V."/>
            <person name="Cheng J.-F."/>
            <person name="Hugenholtz P."/>
            <person name="Woyke T."/>
            <person name="Wu D."/>
            <person name="Pukall R."/>
            <person name="Steenblock K."/>
            <person name="Brambilla E."/>
            <person name="Klenk H.-P."/>
            <person name="Eisen J.A."/>
        </authorList>
    </citation>
    <scope>NUCLEOTIDE SEQUENCE [LARGE SCALE GENOMIC DNA]</scope>
    <source>
        <strain evidence="13">DSM 19664 / LMG 22246 / CIP 109416 / KR-200</strain>
    </source>
</reference>
<keyword evidence="8" id="KW-0805">Transcription regulation</keyword>
<dbReference type="InterPro" id="IPR036388">
    <property type="entry name" value="WH-like_DNA-bd_sf"/>
</dbReference>
<keyword evidence="7" id="KW-0408">Iron</keyword>
<keyword evidence="9" id="KW-0238">DNA-binding</keyword>
<dbReference type="HOGENOM" id="CLU_096072_4_2_0"/>
<keyword evidence="6 11" id="KW-0862">Zinc</keyword>
<evidence type="ECO:0000256" key="4">
    <source>
        <dbReference type="ARBA" id="ARBA00022491"/>
    </source>
</evidence>
<comment type="similarity">
    <text evidence="2">Belongs to the Fur family.</text>
</comment>
<dbReference type="Proteomes" id="UP000010467">
    <property type="component" value="Chromosome"/>
</dbReference>
<evidence type="ECO:0000313" key="13">
    <source>
        <dbReference type="Proteomes" id="UP000010467"/>
    </source>
</evidence>
<feature type="binding site" evidence="11">
    <location>
        <position position="137"/>
    </location>
    <ligand>
        <name>Zn(2+)</name>
        <dbReference type="ChEBI" id="CHEBI:29105"/>
    </ligand>
</feature>
<proteinExistence type="inferred from homology"/>
<dbReference type="Gene3D" id="3.30.1490.190">
    <property type="match status" value="1"/>
</dbReference>
<dbReference type="InterPro" id="IPR036390">
    <property type="entry name" value="WH_DNA-bd_sf"/>
</dbReference>
<evidence type="ECO:0000256" key="2">
    <source>
        <dbReference type="ARBA" id="ARBA00007957"/>
    </source>
</evidence>
<keyword evidence="5 11" id="KW-0479">Metal-binding</keyword>
<dbReference type="GO" id="GO:0003700">
    <property type="term" value="F:DNA-binding transcription factor activity"/>
    <property type="evidence" value="ECO:0007669"/>
    <property type="project" value="InterPro"/>
</dbReference>
<dbReference type="CDD" id="cd07153">
    <property type="entry name" value="Fur_like"/>
    <property type="match status" value="1"/>
</dbReference>
<dbReference type="GO" id="GO:0045892">
    <property type="term" value="P:negative regulation of DNA-templated transcription"/>
    <property type="evidence" value="ECO:0007669"/>
    <property type="project" value="TreeGrafter"/>
</dbReference>
<name>L0A1N7_DEIPD</name>
<comment type="cofactor">
    <cofactor evidence="11">
        <name>Zn(2+)</name>
        <dbReference type="ChEBI" id="CHEBI:29105"/>
    </cofactor>
    <text evidence="11">Binds 1 zinc ion per subunit.</text>
</comment>
<dbReference type="InterPro" id="IPR002481">
    <property type="entry name" value="FUR"/>
</dbReference>
<feature type="binding site" evidence="11">
    <location>
        <position position="98"/>
    </location>
    <ligand>
        <name>Zn(2+)</name>
        <dbReference type="ChEBI" id="CHEBI:29105"/>
    </ligand>
</feature>
<dbReference type="AlphaFoldDB" id="L0A1N7"/>
<evidence type="ECO:0000256" key="10">
    <source>
        <dbReference type="ARBA" id="ARBA00023163"/>
    </source>
</evidence>
<keyword evidence="13" id="KW-1185">Reference proteome</keyword>
<dbReference type="InterPro" id="IPR043135">
    <property type="entry name" value="Fur_C"/>
</dbReference>
<dbReference type="RefSeq" id="WP_015235669.1">
    <property type="nucleotide sequence ID" value="NC_019793.1"/>
</dbReference>
<evidence type="ECO:0000256" key="11">
    <source>
        <dbReference type="PIRSR" id="PIRSR602481-1"/>
    </source>
</evidence>
<evidence type="ECO:0000256" key="1">
    <source>
        <dbReference type="ARBA" id="ARBA00004496"/>
    </source>
</evidence>
<dbReference type="SUPFAM" id="SSF46785">
    <property type="entry name" value="Winged helix' DNA-binding domain"/>
    <property type="match status" value="1"/>
</dbReference>
<evidence type="ECO:0000256" key="9">
    <source>
        <dbReference type="ARBA" id="ARBA00023125"/>
    </source>
</evidence>
<evidence type="ECO:0000313" key="12">
    <source>
        <dbReference type="EMBL" id="AFZ67364.1"/>
    </source>
</evidence>
<dbReference type="PANTHER" id="PTHR33202">
    <property type="entry name" value="ZINC UPTAKE REGULATION PROTEIN"/>
    <property type="match status" value="1"/>
</dbReference>
<feature type="binding site" evidence="11">
    <location>
        <position position="140"/>
    </location>
    <ligand>
        <name>Zn(2+)</name>
        <dbReference type="ChEBI" id="CHEBI:29105"/>
    </ligand>
</feature>
<keyword evidence="10" id="KW-0804">Transcription</keyword>
<dbReference type="GO" id="GO:1900376">
    <property type="term" value="P:regulation of secondary metabolite biosynthetic process"/>
    <property type="evidence" value="ECO:0007669"/>
    <property type="project" value="TreeGrafter"/>
</dbReference>
<evidence type="ECO:0000256" key="8">
    <source>
        <dbReference type="ARBA" id="ARBA00023015"/>
    </source>
</evidence>
<evidence type="ECO:0000256" key="3">
    <source>
        <dbReference type="ARBA" id="ARBA00022490"/>
    </source>
</evidence>
<dbReference type="PATRIC" id="fig|937777.3.peg.1849"/>
<dbReference type="Gene3D" id="1.10.10.10">
    <property type="entry name" value="Winged helix-like DNA-binding domain superfamily/Winged helix DNA-binding domain"/>
    <property type="match status" value="1"/>
</dbReference>
<dbReference type="Pfam" id="PF01475">
    <property type="entry name" value="FUR"/>
    <property type="match status" value="1"/>
</dbReference>
<dbReference type="KEGG" id="dpd:Deipe_1848"/>
<accession>L0A1N7</accession>
<dbReference type="GO" id="GO:0005737">
    <property type="term" value="C:cytoplasm"/>
    <property type="evidence" value="ECO:0007669"/>
    <property type="project" value="UniProtKB-SubCell"/>
</dbReference>
<dbReference type="PANTHER" id="PTHR33202:SF18">
    <property type="entry name" value="TRANSCRIPTIONAL REGULATOR FURA"/>
    <property type="match status" value="1"/>
</dbReference>
<dbReference type="GO" id="GO:0008270">
    <property type="term" value="F:zinc ion binding"/>
    <property type="evidence" value="ECO:0007669"/>
    <property type="project" value="TreeGrafter"/>
</dbReference>
<organism evidence="12 13">
    <name type="scientific">Deinococcus peraridilitoris (strain DSM 19664 / LMG 22246 / CIP 109416 / KR-200)</name>
    <dbReference type="NCBI Taxonomy" id="937777"/>
    <lineage>
        <taxon>Bacteria</taxon>
        <taxon>Thermotogati</taxon>
        <taxon>Deinococcota</taxon>
        <taxon>Deinococci</taxon>
        <taxon>Deinococcales</taxon>
        <taxon>Deinococcaceae</taxon>
        <taxon>Deinococcus</taxon>
    </lineage>
</organism>
<keyword evidence="3" id="KW-0963">Cytoplasm</keyword>
<dbReference type="STRING" id="937777.Deipe_1848"/>